<keyword evidence="2" id="KW-0732">Signal</keyword>
<dbReference type="AlphaFoldDB" id="A0A1H1WZA9"/>
<gene>
    <name evidence="3" type="ORF">SAMN04489743_1488</name>
</gene>
<feature type="region of interest" description="Disordered" evidence="1">
    <location>
        <begin position="52"/>
        <end position="80"/>
    </location>
</feature>
<keyword evidence="4" id="KW-1185">Reference proteome</keyword>
<name>A0A1H1WZA9_9MICC</name>
<evidence type="ECO:0000313" key="4">
    <source>
        <dbReference type="Proteomes" id="UP000198751"/>
    </source>
</evidence>
<feature type="region of interest" description="Disordered" evidence="1">
    <location>
        <begin position="242"/>
        <end position="279"/>
    </location>
</feature>
<protein>
    <submittedName>
        <fullName evidence="3">Uncharacterized protein</fullName>
    </submittedName>
</protein>
<organism evidence="3 4">
    <name type="scientific">Pseudarthrobacter equi</name>
    <dbReference type="NCBI Taxonomy" id="728066"/>
    <lineage>
        <taxon>Bacteria</taxon>
        <taxon>Bacillati</taxon>
        <taxon>Actinomycetota</taxon>
        <taxon>Actinomycetes</taxon>
        <taxon>Micrococcales</taxon>
        <taxon>Micrococcaceae</taxon>
        <taxon>Pseudarthrobacter</taxon>
    </lineage>
</organism>
<dbReference type="EMBL" id="LT629779">
    <property type="protein sequence ID" value="SDT02394.1"/>
    <property type="molecule type" value="Genomic_DNA"/>
</dbReference>
<evidence type="ECO:0000256" key="2">
    <source>
        <dbReference type="SAM" id="SignalP"/>
    </source>
</evidence>
<reference evidence="4" key="1">
    <citation type="submission" date="2016-10" db="EMBL/GenBank/DDBJ databases">
        <authorList>
            <person name="Varghese N."/>
            <person name="Submissions S."/>
        </authorList>
    </citation>
    <scope>NUCLEOTIDE SEQUENCE [LARGE SCALE GENOMIC DNA]</scope>
    <source>
        <strain evidence="4">IMMIB L-1606</strain>
    </source>
</reference>
<feature type="chain" id="PRO_5009264970" evidence="2">
    <location>
        <begin position="25"/>
        <end position="326"/>
    </location>
</feature>
<feature type="signal peptide" evidence="2">
    <location>
        <begin position="1"/>
        <end position="24"/>
    </location>
</feature>
<proteinExistence type="predicted"/>
<sequence length="326" mass="31765">MRPVLLAGAAAIGWLTMSSTAASADTLSEASSLLGGVTSSVTSSVSSVTGKVAGTVPTDSQPSTTAPTPAPAPVPGQPAGLLHPVANQVSAVADNLISSVPVVNRVVPTGTVSAFATPIVEVADGTTAVLVEAVVPPVAEAIPVLEPVLVPVSDLVTGSDPLPLPDLSGTLPLEELPASGPVAADGTNPVEPLLNAAVAVPAESFGTAESDPAAGANTAAPVLAVFPGHGAAFLAETAGIEPAVHHSGGGDAGQPATDDPAHQPTQSPAVPGTGTGSGGSASVAFGSAAWLSAYDFDHFLSRAVLAREDREHTPAPVSFDPGSSPD</sequence>
<evidence type="ECO:0000313" key="3">
    <source>
        <dbReference type="EMBL" id="SDT02394.1"/>
    </source>
</evidence>
<dbReference type="Proteomes" id="UP000198751">
    <property type="component" value="Chromosome I"/>
</dbReference>
<accession>A0A1H1WZA9</accession>
<evidence type="ECO:0000256" key="1">
    <source>
        <dbReference type="SAM" id="MobiDB-lite"/>
    </source>
</evidence>
<feature type="compositionally biased region" description="Low complexity" evidence="1">
    <location>
        <begin position="52"/>
        <end position="67"/>
    </location>
</feature>